<evidence type="ECO:0000313" key="4">
    <source>
        <dbReference type="Proteomes" id="UP001499988"/>
    </source>
</evidence>
<dbReference type="InterPro" id="IPR001611">
    <property type="entry name" value="Leu-rich_rpt"/>
</dbReference>
<gene>
    <name evidence="3" type="ORF">GCM10023333_20790</name>
</gene>
<dbReference type="RefSeq" id="WP_345335317.1">
    <property type="nucleotide sequence ID" value="NZ_BAABJZ010000070.1"/>
</dbReference>
<dbReference type="InterPro" id="IPR003591">
    <property type="entry name" value="Leu-rich_rpt_typical-subtyp"/>
</dbReference>
<reference evidence="4" key="1">
    <citation type="journal article" date="2019" name="Int. J. Syst. Evol. Microbiol.">
        <title>The Global Catalogue of Microorganisms (GCM) 10K type strain sequencing project: providing services to taxonomists for standard genome sequencing and annotation.</title>
        <authorList>
            <consortium name="The Broad Institute Genomics Platform"/>
            <consortium name="The Broad Institute Genome Sequencing Center for Infectious Disease"/>
            <person name="Wu L."/>
            <person name="Ma J."/>
        </authorList>
    </citation>
    <scope>NUCLEOTIDE SEQUENCE [LARGE SCALE GENOMIC DNA]</scope>
    <source>
        <strain evidence="4">JCM 18401</strain>
    </source>
</reference>
<dbReference type="SMART" id="SM00369">
    <property type="entry name" value="LRR_TYP"/>
    <property type="match status" value="3"/>
</dbReference>
<dbReference type="Gene3D" id="3.80.10.10">
    <property type="entry name" value="Ribonuclease Inhibitor"/>
    <property type="match status" value="2"/>
</dbReference>
<name>A0ABP9EVF2_9GAMM</name>
<dbReference type="Proteomes" id="UP001499988">
    <property type="component" value="Unassembled WGS sequence"/>
</dbReference>
<proteinExistence type="predicted"/>
<dbReference type="EMBL" id="BAABJZ010000070">
    <property type="protein sequence ID" value="GAA4887197.1"/>
    <property type="molecule type" value="Genomic_DNA"/>
</dbReference>
<protein>
    <submittedName>
        <fullName evidence="3">Uncharacterized protein</fullName>
    </submittedName>
</protein>
<keyword evidence="1" id="KW-0433">Leucine-rich repeat</keyword>
<comment type="caution">
    <text evidence="3">The sequence shown here is derived from an EMBL/GenBank/DDBJ whole genome shotgun (WGS) entry which is preliminary data.</text>
</comment>
<dbReference type="InterPro" id="IPR032675">
    <property type="entry name" value="LRR_dom_sf"/>
</dbReference>
<evidence type="ECO:0000256" key="2">
    <source>
        <dbReference type="ARBA" id="ARBA00022737"/>
    </source>
</evidence>
<dbReference type="PANTHER" id="PTHR45752">
    <property type="entry name" value="LEUCINE-RICH REPEAT-CONTAINING"/>
    <property type="match status" value="1"/>
</dbReference>
<evidence type="ECO:0000313" key="3">
    <source>
        <dbReference type="EMBL" id="GAA4887197.1"/>
    </source>
</evidence>
<sequence length="932" mass="104941">MPASAAQDNLNSPLIPHQKYSLYDEDLDAQGRALACHRGVTELHCCLRKTQPDWVHLAQAFPDLRVLHVSADNAQLATLAALPNIEQLDITCTDEVVAVELAASSALQKFQLTLQGTKQLSLDLRAASQLEVVSVRMPNGDTDQTVAVNQLAMPDSLKEVTIELPQIGRMPLPFIGCSEELRLINVNLQQGDFPAEMLGEARRVGRLTLRQSQRGQPLSAALLRNLTSVDDLVLDLKDSECSADLFPAQLVLHSLIYANSAQGRVNMAQWRLPHLRKAELFAMENGPFGDDQLMWLAHSPQLTELEVRNFQTRYRTYEEQKRAPVVPMPKLPALPQLKSLTLIQCHGEDLSRYTGTLPKLEAIELYSCRLDRLGDPTAFAQLRSFYVNQQAHVGEMAPELDELCHLPCLEAVHVQADFVNDDAPMALALLPAKCKVTVYFDNNGRISEVLEKIIKLLASAQLPLELRQDYFRRLFALRAKRQIPAEEDRYNLTLLEGRYSPFKKAGQQWLRQISDTSVAELPLGPDTCLFVCGRSGFKAAQLQAKADEIGFTLCKTLDERVTHILVGASPKNTHLFDSASHRLIDDSALQDLFEQQTPQFLQQPSALDSGMVESVLAMLASPDEASHRVAVEMLKQGGVTEAMWMPLFLILKTSTDPQLRESIKGLLAGHGDALFQLAVNDRVLFNDVRGRDKESNDLKCQGPMLKRIKTVSKRWGEAVSGQFALAYFERFGEGLLYLLQQKTDSAERQQAIQWLVEGSRLDWNKGCGFNHILNGGLGTDLYQPDDRQLYHWLPGLLDYRYTLGKSKTQLPVELAEQITDLNLENCYLDVLPKGFEQFTKLTKLNCQFNHLDKLPAKFGLLTELEELDLSYNHFDEFPKVLLKLKKLKRLDLRRAKRPDTPDRSPNYQNDQELEVPEAFRQQLPDCVILIND</sequence>
<dbReference type="SUPFAM" id="SSF52058">
    <property type="entry name" value="L domain-like"/>
    <property type="match status" value="1"/>
</dbReference>
<dbReference type="PANTHER" id="PTHR45752:SF187">
    <property type="entry name" value="LEUCINE-RICH REPEAT AND IQ DOMAIN-CONTAINING PROTEIN 4"/>
    <property type="match status" value="1"/>
</dbReference>
<organism evidence="3 4">
    <name type="scientific">Ferrimonas pelagia</name>
    <dbReference type="NCBI Taxonomy" id="1177826"/>
    <lineage>
        <taxon>Bacteria</taxon>
        <taxon>Pseudomonadati</taxon>
        <taxon>Pseudomonadota</taxon>
        <taxon>Gammaproteobacteria</taxon>
        <taxon>Alteromonadales</taxon>
        <taxon>Ferrimonadaceae</taxon>
        <taxon>Ferrimonas</taxon>
    </lineage>
</organism>
<evidence type="ECO:0000256" key="1">
    <source>
        <dbReference type="ARBA" id="ARBA00022614"/>
    </source>
</evidence>
<dbReference type="PROSITE" id="PS51450">
    <property type="entry name" value="LRR"/>
    <property type="match status" value="1"/>
</dbReference>
<keyword evidence="4" id="KW-1185">Reference proteome</keyword>
<dbReference type="InterPro" id="IPR050715">
    <property type="entry name" value="LRR-SigEffector_domain"/>
</dbReference>
<dbReference type="SUPFAM" id="SSF52047">
    <property type="entry name" value="RNI-like"/>
    <property type="match status" value="1"/>
</dbReference>
<accession>A0ABP9EVF2</accession>
<keyword evidence="2" id="KW-0677">Repeat</keyword>